<gene>
    <name evidence="1" type="ORF">TCM_000866</name>
</gene>
<dbReference type="EMBL" id="CM001879">
    <property type="protein sequence ID" value="EOX91791.1"/>
    <property type="molecule type" value="Genomic_DNA"/>
</dbReference>
<reference evidence="1 2" key="1">
    <citation type="journal article" date="2013" name="Genome Biol.">
        <title>The genome sequence of the most widely cultivated cacao type and its use to identify candidate genes regulating pod color.</title>
        <authorList>
            <person name="Motamayor J.C."/>
            <person name="Mockaitis K."/>
            <person name="Schmutz J."/>
            <person name="Haiminen N."/>
            <person name="Iii D.L."/>
            <person name="Cornejo O."/>
            <person name="Findley S.D."/>
            <person name="Zheng P."/>
            <person name="Utro F."/>
            <person name="Royaert S."/>
            <person name="Saski C."/>
            <person name="Jenkins J."/>
            <person name="Podicheti R."/>
            <person name="Zhao M."/>
            <person name="Scheffler B.E."/>
            <person name="Stack J.C."/>
            <person name="Feltus F.A."/>
            <person name="Mustiga G.M."/>
            <person name="Amores F."/>
            <person name="Phillips W."/>
            <person name="Marelli J.P."/>
            <person name="May G.D."/>
            <person name="Shapiro H."/>
            <person name="Ma J."/>
            <person name="Bustamante C.D."/>
            <person name="Schnell R.J."/>
            <person name="Main D."/>
            <person name="Gilbert D."/>
            <person name="Parida L."/>
            <person name="Kuhn D.N."/>
        </authorList>
    </citation>
    <scope>NUCLEOTIDE SEQUENCE [LARGE SCALE GENOMIC DNA]</scope>
    <source>
        <strain evidence="2">cv. Matina 1-6</strain>
    </source>
</reference>
<organism evidence="1 2">
    <name type="scientific">Theobroma cacao</name>
    <name type="common">Cacao</name>
    <name type="synonym">Cocoa</name>
    <dbReference type="NCBI Taxonomy" id="3641"/>
    <lineage>
        <taxon>Eukaryota</taxon>
        <taxon>Viridiplantae</taxon>
        <taxon>Streptophyta</taxon>
        <taxon>Embryophyta</taxon>
        <taxon>Tracheophyta</taxon>
        <taxon>Spermatophyta</taxon>
        <taxon>Magnoliopsida</taxon>
        <taxon>eudicotyledons</taxon>
        <taxon>Gunneridae</taxon>
        <taxon>Pentapetalae</taxon>
        <taxon>rosids</taxon>
        <taxon>malvids</taxon>
        <taxon>Malvales</taxon>
        <taxon>Malvaceae</taxon>
        <taxon>Byttnerioideae</taxon>
        <taxon>Theobroma</taxon>
    </lineage>
</organism>
<dbReference type="Gramene" id="EOX91791">
    <property type="protein sequence ID" value="EOX91791"/>
    <property type="gene ID" value="TCM_000866"/>
</dbReference>
<protein>
    <submittedName>
        <fullName evidence="1">Uncharacterized protein</fullName>
    </submittedName>
</protein>
<dbReference type="Proteomes" id="UP000026915">
    <property type="component" value="Chromosome 1"/>
</dbReference>
<sequence>MRKVLELVRMNHELEKQRTARNGLVETKLCPRELWTPPPPSSLLTIQGKLKANKGDYKIVLYIAAFYIN</sequence>
<dbReference type="AlphaFoldDB" id="A0A061DIS2"/>
<dbReference type="InParanoid" id="A0A061DIS2"/>
<keyword evidence="2" id="KW-1185">Reference proteome</keyword>
<evidence type="ECO:0000313" key="1">
    <source>
        <dbReference type="EMBL" id="EOX91791.1"/>
    </source>
</evidence>
<proteinExistence type="predicted"/>
<accession>A0A061DIS2</accession>
<dbReference type="HOGENOM" id="CLU_2780935_0_0_1"/>
<evidence type="ECO:0000313" key="2">
    <source>
        <dbReference type="Proteomes" id="UP000026915"/>
    </source>
</evidence>
<name>A0A061DIS2_THECC</name>